<dbReference type="GO" id="GO:0005737">
    <property type="term" value="C:cytoplasm"/>
    <property type="evidence" value="ECO:0007669"/>
    <property type="project" value="TreeGrafter"/>
</dbReference>
<comment type="caution">
    <text evidence="2">The sequence shown here is derived from an EMBL/GenBank/DDBJ whole genome shotgun (WGS) entry which is preliminary data.</text>
</comment>
<proteinExistence type="inferred from homology"/>
<dbReference type="Pfam" id="PF04484">
    <property type="entry name" value="QWRF"/>
    <property type="match status" value="1"/>
</dbReference>
<organism evidence="2 3">
    <name type="scientific">Thalictrum thalictroides</name>
    <name type="common">Rue-anemone</name>
    <name type="synonym">Anemone thalictroides</name>
    <dbReference type="NCBI Taxonomy" id="46969"/>
    <lineage>
        <taxon>Eukaryota</taxon>
        <taxon>Viridiplantae</taxon>
        <taxon>Streptophyta</taxon>
        <taxon>Embryophyta</taxon>
        <taxon>Tracheophyta</taxon>
        <taxon>Spermatophyta</taxon>
        <taxon>Magnoliopsida</taxon>
        <taxon>Ranunculales</taxon>
        <taxon>Ranunculaceae</taxon>
        <taxon>Thalictroideae</taxon>
        <taxon>Thalictrum</taxon>
    </lineage>
</organism>
<protein>
    <submittedName>
        <fullName evidence="2">Rhamnogalacturonate lyase family protein</fullName>
    </submittedName>
</protein>
<keyword evidence="2" id="KW-0456">Lyase</keyword>
<dbReference type="Proteomes" id="UP000554482">
    <property type="component" value="Unassembled WGS sequence"/>
</dbReference>
<reference evidence="2 3" key="1">
    <citation type="submission" date="2020-06" db="EMBL/GenBank/DDBJ databases">
        <title>Transcriptomic and genomic resources for Thalictrum thalictroides and T. hernandezii: Facilitating candidate gene discovery in an emerging model plant lineage.</title>
        <authorList>
            <person name="Arias T."/>
            <person name="Riano-Pachon D.M."/>
            <person name="Di Stilio V.S."/>
        </authorList>
    </citation>
    <scope>NUCLEOTIDE SEQUENCE [LARGE SCALE GENOMIC DNA]</scope>
    <source>
        <strain evidence="3">cv. WT478/WT964</strain>
        <tissue evidence="2">Leaves</tissue>
    </source>
</reference>
<accession>A0A7J6WSE7</accession>
<keyword evidence="3" id="KW-1185">Reference proteome</keyword>
<dbReference type="InterPro" id="IPR008979">
    <property type="entry name" value="Galactose-bd-like_sf"/>
</dbReference>
<dbReference type="EMBL" id="JABWDY010010870">
    <property type="protein sequence ID" value="KAF5200304.1"/>
    <property type="molecule type" value="Genomic_DNA"/>
</dbReference>
<dbReference type="PANTHER" id="PTHR31807">
    <property type="entry name" value="AUGMIN FAMILY MEMBER"/>
    <property type="match status" value="1"/>
</dbReference>
<gene>
    <name evidence="2" type="ORF">FRX31_010104</name>
</gene>
<name>A0A7J6WSE7_THATH</name>
<comment type="similarity">
    <text evidence="1">Belongs to the QWRF family.</text>
</comment>
<evidence type="ECO:0000313" key="3">
    <source>
        <dbReference type="Proteomes" id="UP000554482"/>
    </source>
</evidence>
<dbReference type="OrthoDB" id="2130367at2759"/>
<evidence type="ECO:0000313" key="2">
    <source>
        <dbReference type="EMBL" id="KAF5200304.1"/>
    </source>
</evidence>
<dbReference type="InterPro" id="IPR007573">
    <property type="entry name" value="QWRF"/>
</dbReference>
<dbReference type="GO" id="GO:0005880">
    <property type="term" value="C:nuclear microtubule"/>
    <property type="evidence" value="ECO:0007669"/>
    <property type="project" value="TreeGrafter"/>
</dbReference>
<sequence>MDRDYSSSLSGAVEALEASTLRLPGGARADIQNVMDAIGSAVFVMQAMVSSLCLILSKVNKTGFFKLRLALASATAAELQVRVNDPKADLPLFSSGVIGKDISIARHGIHGLYWLYTVNVPGRNMRHFLIDHLLLLPSSSSSSRRFLFALKGKQFTKDSQYFSFKFHLHLSTFHLFWIIQLFTRLPMAGQYSVTQFQQVARFLMKTVAQLGSGKKPVGTSYMGRIEHLMQCRCDVERGIGNCYNVSMYMPSTSAVDRVACSFIKSWLSSLRTWCLNIRVDRVHHSDVYANRDLLSAQLVQ</sequence>
<dbReference type="SUPFAM" id="SSF49785">
    <property type="entry name" value="Galactose-binding domain-like"/>
    <property type="match status" value="1"/>
</dbReference>
<dbReference type="AlphaFoldDB" id="A0A7J6WSE7"/>
<dbReference type="GO" id="GO:0051225">
    <property type="term" value="P:spindle assembly"/>
    <property type="evidence" value="ECO:0007669"/>
    <property type="project" value="TreeGrafter"/>
</dbReference>
<dbReference type="GO" id="GO:0016829">
    <property type="term" value="F:lyase activity"/>
    <property type="evidence" value="ECO:0007669"/>
    <property type="project" value="UniProtKB-KW"/>
</dbReference>
<dbReference type="PANTHER" id="PTHR31807:SF38">
    <property type="entry name" value="QWRF MOTIF-CONTAINING PROTEIN 9"/>
    <property type="match status" value="1"/>
</dbReference>
<evidence type="ECO:0000256" key="1">
    <source>
        <dbReference type="ARBA" id="ARBA00010016"/>
    </source>
</evidence>
<dbReference type="GO" id="GO:0008017">
    <property type="term" value="F:microtubule binding"/>
    <property type="evidence" value="ECO:0007669"/>
    <property type="project" value="TreeGrafter"/>
</dbReference>